<keyword evidence="1" id="KW-0175">Coiled coil</keyword>
<feature type="non-terminal residue" evidence="2">
    <location>
        <position position="1"/>
    </location>
</feature>
<proteinExistence type="predicted"/>
<dbReference type="Proteomes" id="UP000708208">
    <property type="component" value="Unassembled WGS sequence"/>
</dbReference>
<comment type="caution">
    <text evidence="2">The sequence shown here is derived from an EMBL/GenBank/DDBJ whole genome shotgun (WGS) entry which is preliminary data.</text>
</comment>
<accession>A0A8J2PGX6</accession>
<evidence type="ECO:0000313" key="3">
    <source>
        <dbReference type="Proteomes" id="UP000708208"/>
    </source>
</evidence>
<gene>
    <name evidence="2" type="ORF">AFUS01_LOCUS39387</name>
</gene>
<organism evidence="2 3">
    <name type="scientific">Allacma fusca</name>
    <dbReference type="NCBI Taxonomy" id="39272"/>
    <lineage>
        <taxon>Eukaryota</taxon>
        <taxon>Metazoa</taxon>
        <taxon>Ecdysozoa</taxon>
        <taxon>Arthropoda</taxon>
        <taxon>Hexapoda</taxon>
        <taxon>Collembola</taxon>
        <taxon>Symphypleona</taxon>
        <taxon>Sminthuridae</taxon>
        <taxon>Allacma</taxon>
    </lineage>
</organism>
<feature type="coiled-coil region" evidence="1">
    <location>
        <begin position="388"/>
        <end position="458"/>
    </location>
</feature>
<keyword evidence="3" id="KW-1185">Reference proteome</keyword>
<evidence type="ECO:0000256" key="1">
    <source>
        <dbReference type="SAM" id="Coils"/>
    </source>
</evidence>
<dbReference type="EMBL" id="CAJVCH010551862">
    <property type="protein sequence ID" value="CAG7829528.1"/>
    <property type="molecule type" value="Genomic_DNA"/>
</dbReference>
<sequence length="476" mass="54127">VESTRSPQKIIQGIASFLQTTKGNLEEVMDDDDKRRAAEDLIDALLSKDSTGNYNRISYFNQPEAEGPLTDLPKTMQQKEYIEEIIYRNIVFTPKSPNDFGFSISPAAKLLISKIAEWMNRKITGIMTTIGKKFTAKVENKIRSSSWNSIGTWMKVKEEFANLTNSMALVTKRQDFIPALLKLTTHLQMIDAIKPESVKLDERQENLEFLEQISGNEFPGTIHDWSHPVEGSLKAFTDAISQKLLSFSVETENQIDNIGKKLYESFSTILNQSTSNEEKLLLFEKYSQSLDNMNGKLSGSKSVNNFVQLVILYLGLLDEQVVTAGLIQLTDDMTFDPTSALSLLAWVTPFEKVLTKIRNGMFTFQVQHLESQNQEDRELHNRTMTSLVDKFEQEKRDQEVRMEQLKTDHQRAVKAMETQMNQMQTSHQQQMQHMEQVLRQNQQMIEDLRSKLKKQKGLRGVVQAAATGLAIGAASG</sequence>
<dbReference type="AlphaFoldDB" id="A0A8J2PGX6"/>
<evidence type="ECO:0000313" key="2">
    <source>
        <dbReference type="EMBL" id="CAG7829528.1"/>
    </source>
</evidence>
<protein>
    <submittedName>
        <fullName evidence="2">Uncharacterized protein</fullName>
    </submittedName>
</protein>
<name>A0A8J2PGX6_9HEXA</name>
<reference evidence="2" key="1">
    <citation type="submission" date="2021-06" db="EMBL/GenBank/DDBJ databases">
        <authorList>
            <person name="Hodson N. C."/>
            <person name="Mongue J. A."/>
            <person name="Jaron S. K."/>
        </authorList>
    </citation>
    <scope>NUCLEOTIDE SEQUENCE</scope>
</reference>